<dbReference type="Proteomes" id="UP000241037">
    <property type="component" value="Segment"/>
</dbReference>
<keyword evidence="2" id="KW-1185">Reference proteome</keyword>
<organism evidence="1 2">
    <name type="scientific">Klebsiella phage Sugarland</name>
    <dbReference type="NCBI Taxonomy" id="2053603"/>
    <lineage>
        <taxon>Viruses</taxon>
        <taxon>Duplodnaviria</taxon>
        <taxon>Heunggongvirae</taxon>
        <taxon>Uroviricota</taxon>
        <taxon>Caudoviricetes</taxon>
        <taxon>Demerecviridae</taxon>
        <taxon>Sugarlandvirus</taxon>
        <taxon>Sugarlandvirus sugarland</taxon>
    </lineage>
</organism>
<protein>
    <submittedName>
        <fullName evidence="1">Uncharacterized protein</fullName>
    </submittedName>
</protein>
<accession>A0A2H4PH51</accession>
<sequence>MYHPDDILLWPNGSWCYRSDVQDMSHLSDDYQVLRADSEQWHEFIQMGEEYAGQ</sequence>
<name>A0A2H4PH51_9CAUD</name>
<proteinExistence type="predicted"/>
<evidence type="ECO:0000313" key="1">
    <source>
        <dbReference type="EMBL" id="ATW61953.1"/>
    </source>
</evidence>
<gene>
    <name evidence="1" type="ORF">CPT_Sugarland_140</name>
</gene>
<reference evidence="1 2" key="1">
    <citation type="journal article" date="2018" name="Microbiol. Resour. Announc.">
        <title>Complete Genome Sequence of Klebsiella pneumoniae Siphophage Sugarland.</title>
        <authorList>
            <person name="Erickson S.G."/>
            <person name="Lessor L."/>
            <person name="O'Leary C.J."/>
            <person name="Gill J.J."/>
            <person name="Liu M."/>
        </authorList>
    </citation>
    <scope>NUCLEOTIDE SEQUENCE [LARGE SCALE GENOMIC DNA]</scope>
</reference>
<dbReference type="OrthoDB" id="22819at10239"/>
<evidence type="ECO:0000313" key="2">
    <source>
        <dbReference type="Proteomes" id="UP000241037"/>
    </source>
</evidence>
<dbReference type="EMBL" id="MG459987">
    <property type="protein sequence ID" value="ATW61953.1"/>
    <property type="molecule type" value="Genomic_DNA"/>
</dbReference>